<feature type="compositionally biased region" description="Polar residues" evidence="1">
    <location>
        <begin position="607"/>
        <end position="622"/>
    </location>
</feature>
<comment type="caution">
    <text evidence="2">The sequence shown here is derived from an EMBL/GenBank/DDBJ whole genome shotgun (WGS) entry which is preliminary data.</text>
</comment>
<dbReference type="GO" id="GO:0097546">
    <property type="term" value="C:ciliary base"/>
    <property type="evidence" value="ECO:0007669"/>
    <property type="project" value="InterPro"/>
</dbReference>
<feature type="region of interest" description="Disordered" evidence="1">
    <location>
        <begin position="23"/>
        <end position="70"/>
    </location>
</feature>
<feature type="compositionally biased region" description="Low complexity" evidence="1">
    <location>
        <begin position="926"/>
        <end position="944"/>
    </location>
</feature>
<name>A0A267DZG8_9PLAT</name>
<feature type="compositionally biased region" description="Polar residues" evidence="1">
    <location>
        <begin position="191"/>
        <end position="201"/>
    </location>
</feature>
<feature type="compositionally biased region" description="Basic and acidic residues" evidence="1">
    <location>
        <begin position="55"/>
        <end position="70"/>
    </location>
</feature>
<proteinExistence type="predicted"/>
<gene>
    <name evidence="2" type="ORF">BOX15_Mlig002937g2</name>
</gene>
<dbReference type="Proteomes" id="UP000215902">
    <property type="component" value="Unassembled WGS sequence"/>
</dbReference>
<dbReference type="GO" id="GO:0031122">
    <property type="term" value="P:cytoplasmic microtubule organization"/>
    <property type="evidence" value="ECO:0007669"/>
    <property type="project" value="InterPro"/>
</dbReference>
<feature type="compositionally biased region" description="Low complexity" evidence="1">
    <location>
        <begin position="347"/>
        <end position="356"/>
    </location>
</feature>
<feature type="compositionally biased region" description="Low complexity" evidence="1">
    <location>
        <begin position="398"/>
        <end position="411"/>
    </location>
</feature>
<evidence type="ECO:0000313" key="3">
    <source>
        <dbReference type="Proteomes" id="UP000215902"/>
    </source>
</evidence>
<protein>
    <submittedName>
        <fullName evidence="2">Uncharacterized protein</fullName>
    </submittedName>
</protein>
<sequence length="967" mass="104465">MIPSNIGYAERYLAAQNNEIMSNRSAQSAPEDQDFVWERGRKLSADTNKRRKRQEQKQRREADSEEKRRQEILELRRQKLKEATEKYQRCRGTRKAVERRNRSNSATRHDFGYSNKELEDTLRLLQGGSGGLQRFGSHDGLNGRAGSAGFSQTQPSQPPPVPPQHQKPPPSGGATASFLEKYGGGGGSGSRPMSSTSNNRGQQQQQQQKQQNQKSLFEQQLADFQQKKWESQKRSMLDFQQDLESTLQSAAPPPPVADEDEPADEDELNDSLNSARTYDRFVPEETPAPAPRKAAEPAETFESFDSTAALRPELFRAAAPNSPPEPQPEVPEKFETEPRGILKKQTSYSSDGGSSSTVEIPVFLPPQSQPAVFSEARAGRLRDSVEISRVTLNHHQQEPAQPGQQAQQQQQDDGRKKSVRFAETLFEEQLLHPRSPETQPPQQQPRGETASNRAPRPTSGRPTASQRAAQANGEQQLAACGTRMQQGSRAKLPQTEATPLTAEPSADSETPPPPPSPTTTSNAVEGFFPEPAAEEKPRQRVEVCIPNQATTEQTAGAPSATSVSSVAASAAGASKPPVPPATSGPGYAALMSKKPPKPYKPRAQPVKVTSSTLNRLVASPQSGAAPVPPNVATQPSDQLQPPQPQLRSGPLPKRTVSDPNLSQQQQQQQQQQPISLDRTPTDQEIDFLWSQVRECLNRSTSSLATESDASVRSAPVPRVPDQPVASHLLIDGSNLMMFGGPGGSARVHSGSGLPPRVGSAALLQHRQPAASRFLEQNQLLTAKQRRQGLAGVAAARQPTAASERPPLPPSSTTSGVARQAFNEPTAPLPQPRHSQQQQQAGTGNSGAFAPVSDSLAEFLANEMALSSVDGSASSSPRGSASSQQPPVQAAPAAARPASSVRRGVMLRHRQQNSPLSLNLMTPPMPQAEAAPAPAASRQQQPSQLSLEEQRLMKSLDRLNTKLGSDRS</sequence>
<dbReference type="PANTHER" id="PTHR31191">
    <property type="entry name" value="CENTROSOMAL PROTEIN CEP126"/>
    <property type="match status" value="1"/>
</dbReference>
<dbReference type="EMBL" id="NIVC01002888">
    <property type="protein sequence ID" value="PAA54576.1"/>
    <property type="molecule type" value="Genomic_DNA"/>
</dbReference>
<dbReference type="AlphaFoldDB" id="A0A267DZG8"/>
<dbReference type="InterPro" id="IPR028257">
    <property type="entry name" value="CEP126"/>
</dbReference>
<feature type="region of interest" description="Disordered" evidence="1">
    <location>
        <begin position="789"/>
        <end position="849"/>
    </location>
</feature>
<feature type="compositionally biased region" description="Low complexity" evidence="1">
    <location>
        <begin position="202"/>
        <end position="214"/>
    </location>
</feature>
<feature type="compositionally biased region" description="Polar residues" evidence="1">
    <location>
        <begin position="460"/>
        <end position="475"/>
    </location>
</feature>
<evidence type="ECO:0000313" key="2">
    <source>
        <dbReference type="EMBL" id="PAA54576.1"/>
    </source>
</evidence>
<dbReference type="GO" id="GO:0005813">
    <property type="term" value="C:centrosome"/>
    <property type="evidence" value="ECO:0007669"/>
    <property type="project" value="InterPro"/>
</dbReference>
<feature type="compositionally biased region" description="Polar residues" evidence="1">
    <location>
        <begin position="699"/>
        <end position="710"/>
    </location>
</feature>
<feature type="compositionally biased region" description="Low complexity" evidence="1">
    <location>
        <begin position="868"/>
        <end position="902"/>
    </location>
</feature>
<reference evidence="2 3" key="1">
    <citation type="submission" date="2017-06" db="EMBL/GenBank/DDBJ databases">
        <title>A platform for efficient transgenesis in Macrostomum lignano, a flatworm model organism for stem cell research.</title>
        <authorList>
            <person name="Berezikov E."/>
        </authorList>
    </citation>
    <scope>NUCLEOTIDE SEQUENCE [LARGE SCALE GENOMIC DNA]</scope>
    <source>
        <strain evidence="2">DV1</strain>
        <tissue evidence="2">Whole organism</tissue>
    </source>
</reference>
<dbReference type="GO" id="GO:0007052">
    <property type="term" value="P:mitotic spindle organization"/>
    <property type="evidence" value="ECO:0007669"/>
    <property type="project" value="InterPro"/>
</dbReference>
<feature type="compositionally biased region" description="Low complexity" evidence="1">
    <location>
        <begin position="634"/>
        <end position="652"/>
    </location>
</feature>
<feature type="compositionally biased region" description="Basic and acidic residues" evidence="1">
    <location>
        <begin position="95"/>
        <end position="112"/>
    </location>
</feature>
<feature type="region of interest" description="Disordered" evidence="1">
    <location>
        <begin position="699"/>
        <end position="718"/>
    </location>
</feature>
<dbReference type="OrthoDB" id="9900339at2759"/>
<organism evidence="2 3">
    <name type="scientific">Macrostomum lignano</name>
    <dbReference type="NCBI Taxonomy" id="282301"/>
    <lineage>
        <taxon>Eukaryota</taxon>
        <taxon>Metazoa</taxon>
        <taxon>Spiralia</taxon>
        <taxon>Lophotrochozoa</taxon>
        <taxon>Platyhelminthes</taxon>
        <taxon>Rhabditophora</taxon>
        <taxon>Macrostomorpha</taxon>
        <taxon>Macrostomida</taxon>
        <taxon>Macrostomidae</taxon>
        <taxon>Macrostomum</taxon>
    </lineage>
</organism>
<feature type="compositionally biased region" description="Basic and acidic residues" evidence="1">
    <location>
        <begin position="225"/>
        <end position="236"/>
    </location>
</feature>
<keyword evidence="3" id="KW-1185">Reference proteome</keyword>
<feature type="region of interest" description="Disordered" evidence="1">
    <location>
        <begin position="129"/>
        <end position="362"/>
    </location>
</feature>
<feature type="region of interest" description="Disordered" evidence="1">
    <location>
        <begin position="84"/>
        <end position="112"/>
    </location>
</feature>
<feature type="compositionally biased region" description="Acidic residues" evidence="1">
    <location>
        <begin position="257"/>
        <end position="269"/>
    </location>
</feature>
<feature type="compositionally biased region" description="Low complexity" evidence="1">
    <location>
        <begin position="554"/>
        <end position="575"/>
    </location>
</feature>
<dbReference type="PANTHER" id="PTHR31191:SF4">
    <property type="entry name" value="CENTROSOMAL PROTEIN OF 126 KDA"/>
    <property type="match status" value="1"/>
</dbReference>
<dbReference type="GO" id="GO:1905515">
    <property type="term" value="P:non-motile cilium assembly"/>
    <property type="evidence" value="ECO:0007669"/>
    <property type="project" value="InterPro"/>
</dbReference>
<evidence type="ECO:0000256" key="1">
    <source>
        <dbReference type="SAM" id="MobiDB-lite"/>
    </source>
</evidence>
<feature type="compositionally biased region" description="Pro residues" evidence="1">
    <location>
        <begin position="156"/>
        <end position="171"/>
    </location>
</feature>
<feature type="region of interest" description="Disordered" evidence="1">
    <location>
        <begin position="868"/>
        <end position="944"/>
    </location>
</feature>
<feature type="region of interest" description="Disordered" evidence="1">
    <location>
        <begin position="384"/>
        <end position="682"/>
    </location>
</feature>
<accession>A0A267DZG8</accession>
<feature type="compositionally biased region" description="Basic and acidic residues" evidence="1">
    <location>
        <begin position="36"/>
        <end position="48"/>
    </location>
</feature>
<feature type="compositionally biased region" description="Low complexity" evidence="1">
    <location>
        <begin position="663"/>
        <end position="672"/>
    </location>
</feature>
<feature type="compositionally biased region" description="Basic and acidic residues" evidence="1">
    <location>
        <begin position="330"/>
        <end position="340"/>
    </location>
</feature>